<name>A0A0X8G4C3_9FLAO</name>
<dbReference type="GO" id="GO:0008270">
    <property type="term" value="F:zinc ion binding"/>
    <property type="evidence" value="ECO:0007669"/>
    <property type="project" value="InterPro"/>
</dbReference>
<feature type="signal peptide" evidence="2">
    <location>
        <begin position="1"/>
        <end position="20"/>
    </location>
</feature>
<accession>A0A0X8G4C3</accession>
<dbReference type="KEGG" id="lut:Lupro_00655"/>
<keyword evidence="4" id="KW-0378">Hydrolase</keyword>
<keyword evidence="5" id="KW-1185">Reference proteome</keyword>
<dbReference type="InterPro" id="IPR027268">
    <property type="entry name" value="Peptidase_M4/M1_CTD_sf"/>
</dbReference>
<reference evidence="5" key="1">
    <citation type="submission" date="2015-12" db="EMBL/GenBank/DDBJ databases">
        <title>Complete genome sequence of Lutibacter profundus strain LP1.</title>
        <authorList>
            <person name="Wissuwa J."/>
            <person name="Le Moine Bauer S."/>
            <person name="Stokke R."/>
            <person name="Dahle H."/>
            <person name="Steen I.H."/>
        </authorList>
    </citation>
    <scope>NUCLEOTIDE SEQUENCE [LARGE SCALE GENOMIC DNA]</scope>
    <source>
        <strain evidence="5">LP1</strain>
    </source>
</reference>
<keyword evidence="4" id="KW-0645">Protease</keyword>
<dbReference type="GO" id="GO:0016020">
    <property type="term" value="C:membrane"/>
    <property type="evidence" value="ECO:0007669"/>
    <property type="project" value="TreeGrafter"/>
</dbReference>
<dbReference type="PANTHER" id="PTHR11533:SF174">
    <property type="entry name" value="PUROMYCIN-SENSITIVE AMINOPEPTIDASE-RELATED"/>
    <property type="match status" value="1"/>
</dbReference>
<dbReference type="GO" id="GO:0005615">
    <property type="term" value="C:extracellular space"/>
    <property type="evidence" value="ECO:0007669"/>
    <property type="project" value="TreeGrafter"/>
</dbReference>
<dbReference type="GO" id="GO:0043171">
    <property type="term" value="P:peptide catabolic process"/>
    <property type="evidence" value="ECO:0007669"/>
    <property type="project" value="TreeGrafter"/>
</dbReference>
<organism evidence="4 5">
    <name type="scientific">Lutibacter profundi</name>
    <dbReference type="NCBI Taxonomy" id="1622118"/>
    <lineage>
        <taxon>Bacteria</taxon>
        <taxon>Pseudomonadati</taxon>
        <taxon>Bacteroidota</taxon>
        <taxon>Flavobacteriia</taxon>
        <taxon>Flavobacteriales</taxon>
        <taxon>Flavobacteriaceae</taxon>
        <taxon>Lutibacter</taxon>
    </lineage>
</organism>
<dbReference type="STRING" id="1622118.Lupro_00655"/>
<protein>
    <submittedName>
        <fullName evidence="4">Aminopeptidase</fullName>
    </submittedName>
</protein>
<feature type="chain" id="PRO_5007066224" evidence="2">
    <location>
        <begin position="21"/>
        <end position="756"/>
    </location>
</feature>
<feature type="region of interest" description="Disordered" evidence="1">
    <location>
        <begin position="24"/>
        <end position="58"/>
    </location>
</feature>
<dbReference type="InterPro" id="IPR050344">
    <property type="entry name" value="Peptidase_M1_aminopeptidases"/>
</dbReference>
<dbReference type="AlphaFoldDB" id="A0A0X8G4C3"/>
<dbReference type="GO" id="GO:0005737">
    <property type="term" value="C:cytoplasm"/>
    <property type="evidence" value="ECO:0007669"/>
    <property type="project" value="TreeGrafter"/>
</dbReference>
<evidence type="ECO:0000256" key="2">
    <source>
        <dbReference type="SAM" id="SignalP"/>
    </source>
</evidence>
<keyword evidence="2" id="KW-0732">Signal</keyword>
<sequence>MKKLLILVLSIICVSTTLYSQEVEQKKERQQGHYNTSKFKQLKEELPTPNKQHTASGAPGYEYTQQQVDYKMNIILDDYNQKLFGEETITYHNNSKDNLEYLWIQLDQNIRAPNSKKPDISGGGPDALYSPSKFTKMFMGKPFQGGFNIQSITDTNGNSINYTINQTMMRIDLPKPIVSGAKFVFNIKWWYNINDYTSERGRSGYEPFPDGNKLYVIAQFFPRLAVYNNVEGWQNMQFWGSSEFALEFGNYEVSITTPKDHILNGTGVIQNPKEVFNKKQFKRYQAAQNSYDNPVFIVTPEEALEAEKGRAKDSKTWKLKAENVRDFAFASSRKLIWDAMAVKLNERTVMAYSLYPNEGNPLWEEHSTKVVANTLKVYSEHTFDYPYPQATSVNAKRQGMEYPMICWNFGRPNPDGKYTERTKKGMIGVVTHEVGHNFFPMIVNSDERQWTWMDEGINSFVEILAENKYDSNLFPFSKYPKNVIGYMKGDQSKIAPIMSQGDNVFNFGANAYAKPAAGLFILRQTIMGPELFDKAFKTYAKRWKFKHPTPADFFRTMEDASAMDLDWFWRGWFYTTGNNDIGIKEVKKYYVTDKPTERAKNMAKRYGITIDQLPPALYLVSEDSDEFTNDLKNKKPEDYALLSEYISANFDEQEKASLKAPKYFYELVFEKPGDLVMPIIVEFEYEDGTKERKQYPAQIWRHNDKEVTKVFPSSKAIKKITIDPDEQTADVNLSNNSWPKNKETKFEKFKKTQIKS</sequence>
<evidence type="ECO:0000313" key="5">
    <source>
        <dbReference type="Proteomes" id="UP000059672"/>
    </source>
</evidence>
<dbReference type="OrthoDB" id="9814383at2"/>
<dbReference type="SUPFAM" id="SSF55486">
    <property type="entry name" value="Metalloproteases ('zincins'), catalytic domain"/>
    <property type="match status" value="1"/>
</dbReference>
<dbReference type="GO" id="GO:0042277">
    <property type="term" value="F:peptide binding"/>
    <property type="evidence" value="ECO:0007669"/>
    <property type="project" value="TreeGrafter"/>
</dbReference>
<dbReference type="InterPro" id="IPR014782">
    <property type="entry name" value="Peptidase_M1_dom"/>
</dbReference>
<proteinExistence type="predicted"/>
<dbReference type="Pfam" id="PF01433">
    <property type="entry name" value="Peptidase_M1"/>
    <property type="match status" value="1"/>
</dbReference>
<keyword evidence="4" id="KW-0031">Aminopeptidase</keyword>
<dbReference type="EMBL" id="CP013355">
    <property type="protein sequence ID" value="AMC09861.1"/>
    <property type="molecule type" value="Genomic_DNA"/>
</dbReference>
<dbReference type="CDD" id="cd09604">
    <property type="entry name" value="M1_APN_like"/>
    <property type="match status" value="1"/>
</dbReference>
<dbReference type="RefSeq" id="WP_068205579.1">
    <property type="nucleotide sequence ID" value="NZ_CP013355.1"/>
</dbReference>
<dbReference type="GO" id="GO:0070006">
    <property type="term" value="F:metalloaminopeptidase activity"/>
    <property type="evidence" value="ECO:0007669"/>
    <property type="project" value="TreeGrafter"/>
</dbReference>
<dbReference type="Gene3D" id="1.10.390.10">
    <property type="entry name" value="Neutral Protease Domain 2"/>
    <property type="match status" value="1"/>
</dbReference>
<evidence type="ECO:0000256" key="1">
    <source>
        <dbReference type="SAM" id="MobiDB-lite"/>
    </source>
</evidence>
<dbReference type="PATRIC" id="fig|1622118.3.peg.134"/>
<evidence type="ECO:0000313" key="4">
    <source>
        <dbReference type="EMBL" id="AMC09861.1"/>
    </source>
</evidence>
<evidence type="ECO:0000259" key="3">
    <source>
        <dbReference type="Pfam" id="PF01433"/>
    </source>
</evidence>
<gene>
    <name evidence="4" type="ORF">Lupro_00655</name>
</gene>
<feature type="domain" description="Peptidase M1 membrane alanine aminopeptidase" evidence="3">
    <location>
        <begin position="416"/>
        <end position="572"/>
    </location>
</feature>
<reference evidence="4 5" key="2">
    <citation type="journal article" date="2016" name="Int. J. Syst. Evol. Microbiol.">
        <title>Lutibacter profundi sp. nov., isolated from a deep-sea hydrothermal system on the Arctic Mid-Ocean Ridge and emended description of the genus Lutibacter.</title>
        <authorList>
            <person name="Le Moine Bauer S."/>
            <person name="Roalkvam I."/>
            <person name="Steen I.H."/>
            <person name="Dahle H."/>
        </authorList>
    </citation>
    <scope>NUCLEOTIDE SEQUENCE [LARGE SCALE GENOMIC DNA]</scope>
    <source>
        <strain evidence="4 5">LP1</strain>
    </source>
</reference>
<dbReference type="Proteomes" id="UP000059672">
    <property type="component" value="Chromosome"/>
</dbReference>
<dbReference type="PANTHER" id="PTHR11533">
    <property type="entry name" value="PROTEASE M1 ZINC METALLOPROTEASE"/>
    <property type="match status" value="1"/>
</dbReference>